<dbReference type="Proteomes" id="UP001235939">
    <property type="component" value="Chromosome 01"/>
</dbReference>
<evidence type="ECO:0008006" key="3">
    <source>
        <dbReference type="Google" id="ProtNLM"/>
    </source>
</evidence>
<sequence length="78" mass="8768">MEYKCCSSCIPGLGALTGYYKLGQLSPEYETGRAIGLKEAGWSNRLIARHLCRSDAAIRRCWKKWVNNGRMQRQDGSG</sequence>
<evidence type="ECO:0000313" key="2">
    <source>
        <dbReference type="Proteomes" id="UP001235939"/>
    </source>
</evidence>
<reference evidence="1 2" key="1">
    <citation type="submission" date="2022-01" db="EMBL/GenBank/DDBJ databases">
        <title>A chromosomal length assembly of Cordylochernes scorpioides.</title>
        <authorList>
            <person name="Zeh D."/>
            <person name="Zeh J."/>
        </authorList>
    </citation>
    <scope>NUCLEOTIDE SEQUENCE [LARGE SCALE GENOMIC DNA]</scope>
    <source>
        <strain evidence="1">IN4F17</strain>
        <tissue evidence="1">Whole Body</tissue>
    </source>
</reference>
<dbReference type="EMBL" id="CP092863">
    <property type="protein sequence ID" value="UYV61626.1"/>
    <property type="molecule type" value="Genomic_DNA"/>
</dbReference>
<gene>
    <name evidence="1" type="ORF">LAZ67_1005602</name>
</gene>
<proteinExistence type="predicted"/>
<protein>
    <recommendedName>
        <fullName evidence="3">Helix-turn-helix domain-containing protein</fullName>
    </recommendedName>
</protein>
<accession>A0ABY6JYH4</accession>
<evidence type="ECO:0000313" key="1">
    <source>
        <dbReference type="EMBL" id="UYV61626.1"/>
    </source>
</evidence>
<keyword evidence="2" id="KW-1185">Reference proteome</keyword>
<dbReference type="Gene3D" id="1.10.10.60">
    <property type="entry name" value="Homeodomain-like"/>
    <property type="match status" value="1"/>
</dbReference>
<name>A0ABY6JYH4_9ARAC</name>
<organism evidence="1 2">
    <name type="scientific">Cordylochernes scorpioides</name>
    <dbReference type="NCBI Taxonomy" id="51811"/>
    <lineage>
        <taxon>Eukaryota</taxon>
        <taxon>Metazoa</taxon>
        <taxon>Ecdysozoa</taxon>
        <taxon>Arthropoda</taxon>
        <taxon>Chelicerata</taxon>
        <taxon>Arachnida</taxon>
        <taxon>Pseudoscorpiones</taxon>
        <taxon>Cheliferoidea</taxon>
        <taxon>Chernetidae</taxon>
        <taxon>Cordylochernes</taxon>
    </lineage>
</organism>